<feature type="domain" description="Enolase N-terminal" evidence="14">
    <location>
        <begin position="8"/>
        <end position="138"/>
    </location>
</feature>
<dbReference type="SMART" id="SM01193">
    <property type="entry name" value="Enolase_N"/>
    <property type="match status" value="1"/>
</dbReference>
<evidence type="ECO:0000259" key="14">
    <source>
        <dbReference type="SMART" id="SM01193"/>
    </source>
</evidence>
<dbReference type="Gene3D" id="3.30.390.10">
    <property type="entry name" value="Enolase-like, N-terminal domain"/>
    <property type="match status" value="1"/>
</dbReference>
<dbReference type="SUPFAM" id="SSF54826">
    <property type="entry name" value="Enolase N-terminal domain-like"/>
    <property type="match status" value="1"/>
</dbReference>
<dbReference type="PROSITE" id="PS00164">
    <property type="entry name" value="ENOLASE"/>
    <property type="match status" value="1"/>
</dbReference>
<dbReference type="PRINTS" id="PR00148">
    <property type="entry name" value="ENOLASE"/>
</dbReference>
<dbReference type="GO" id="GO:0009986">
    <property type="term" value="C:cell surface"/>
    <property type="evidence" value="ECO:0007669"/>
    <property type="project" value="UniProtKB-SubCell"/>
</dbReference>
<dbReference type="Proteomes" id="UP000178377">
    <property type="component" value="Unassembled WGS sequence"/>
</dbReference>
<feature type="binding site" evidence="11">
    <location>
        <begin position="374"/>
        <end position="377"/>
    </location>
    <ligand>
        <name>substrate</name>
    </ligand>
</feature>
<dbReference type="GO" id="GO:0000015">
    <property type="term" value="C:phosphopyruvate hydratase complex"/>
    <property type="evidence" value="ECO:0007669"/>
    <property type="project" value="InterPro"/>
</dbReference>
<dbReference type="InterPro" id="IPR029017">
    <property type="entry name" value="Enolase-like_N"/>
</dbReference>
<name>A0A1F5PNG9_9BACT</name>
<dbReference type="UniPathway" id="UPA00109">
    <property type="reaction ID" value="UER00187"/>
</dbReference>
<dbReference type="InterPro" id="IPR020809">
    <property type="entry name" value="Enolase_CS"/>
</dbReference>
<dbReference type="InterPro" id="IPR000941">
    <property type="entry name" value="Enolase"/>
</dbReference>
<feature type="active site" description="Proton acceptor" evidence="9 10">
    <location>
        <position position="347"/>
    </location>
</feature>
<gene>
    <name evidence="9" type="primary">eno</name>
    <name evidence="15" type="ORF">A2722_01835</name>
</gene>
<keyword evidence="6 9" id="KW-0460">Magnesium</keyword>
<proteinExistence type="inferred from homology"/>
<dbReference type="STRING" id="1817828.A2722_01835"/>
<keyword evidence="9" id="KW-0963">Cytoplasm</keyword>
<dbReference type="GO" id="GO:0000287">
    <property type="term" value="F:magnesium ion binding"/>
    <property type="evidence" value="ECO:0007669"/>
    <property type="project" value="UniProtKB-UniRule"/>
</dbReference>
<dbReference type="NCBIfam" id="TIGR01060">
    <property type="entry name" value="eno"/>
    <property type="match status" value="1"/>
</dbReference>
<dbReference type="PIRSF" id="PIRSF001400">
    <property type="entry name" value="Enolase"/>
    <property type="match status" value="1"/>
</dbReference>
<evidence type="ECO:0000256" key="2">
    <source>
        <dbReference type="ARBA" id="ARBA00009604"/>
    </source>
</evidence>
<feature type="domain" description="Enolase C-terminal TIM barrel" evidence="13">
    <location>
        <begin position="148"/>
        <end position="423"/>
    </location>
</feature>
<comment type="catalytic activity">
    <reaction evidence="9">
        <text>(2R)-2-phosphoglycerate = phosphoenolpyruvate + H2O</text>
        <dbReference type="Rhea" id="RHEA:10164"/>
        <dbReference type="ChEBI" id="CHEBI:15377"/>
        <dbReference type="ChEBI" id="CHEBI:58289"/>
        <dbReference type="ChEBI" id="CHEBI:58702"/>
        <dbReference type="EC" id="4.2.1.11"/>
    </reaction>
</comment>
<dbReference type="GO" id="GO:0005576">
    <property type="term" value="C:extracellular region"/>
    <property type="evidence" value="ECO:0007669"/>
    <property type="project" value="UniProtKB-SubCell"/>
</dbReference>
<feature type="binding site" evidence="9">
    <location>
        <position position="347"/>
    </location>
    <ligand>
        <name>(2R)-2-phosphoglycerate</name>
        <dbReference type="ChEBI" id="CHEBI:58289"/>
    </ligand>
</feature>
<comment type="subcellular location">
    <subcellularLocation>
        <location evidence="9">Cytoplasm</location>
    </subcellularLocation>
    <subcellularLocation>
        <location evidence="9">Secreted</location>
    </subcellularLocation>
    <subcellularLocation>
        <location evidence="9">Cell surface</location>
    </subcellularLocation>
    <text evidence="9">Fractions of enolase are present in both the cytoplasm and on the cell surface.</text>
</comment>
<dbReference type="Gene3D" id="3.20.20.120">
    <property type="entry name" value="Enolase-like C-terminal domain"/>
    <property type="match status" value="1"/>
</dbReference>
<feature type="binding site" evidence="11">
    <location>
        <position position="164"/>
    </location>
    <ligand>
        <name>substrate</name>
    </ligand>
</feature>
<sequence>MALKSAKIKSLHALEILDSRGIPTLEVSVVLYDGTVGCASVPAGTSSGSHEAYELRDHDEKRYRGQGMMRAIESVEKKIFRHVEGMVVDSQQEIDKAIVSADPDPQKSHIGSNAALGVSLACARAAATVSGLPLYRYIREAYQMPDTRYRLPQPMFNLLNGGAHADSGMDIQEFMLVPQAASFAESVRWAAETFAELKDILASRGLAVGVGLEGGFSPGLSGNREALNVLAQAIQRVSLPADSARIALDVAATLLTRGGQAGEYFFKREKASFSRDQLIAWYAELAKTYPILSIEDGLGEDDWAGWQILCKRLRDTILVVGDDLTVTSTQRLQKAIDTQAISALIIKPNQVGTLSQTIACAQLAHQHGIKRIVSHRSGDTPDTFIADLAVALGAEYIKAGSVTRGERVAKYNRLLQIEKELSI</sequence>
<dbReference type="SUPFAM" id="SSF51604">
    <property type="entry name" value="Enolase C-terminal domain-like"/>
    <property type="match status" value="1"/>
</dbReference>
<keyword evidence="9 12" id="KW-0479">Metal-binding</keyword>
<evidence type="ECO:0000256" key="1">
    <source>
        <dbReference type="ARBA" id="ARBA00005031"/>
    </source>
</evidence>
<protein>
    <recommendedName>
        <fullName evidence="4 9">Enolase</fullName>
        <ecNumber evidence="3 9">4.2.1.11</ecNumber>
    </recommendedName>
    <alternativeName>
        <fullName evidence="9">2-phospho-D-glycerate hydro-lyase</fullName>
    </alternativeName>
    <alternativeName>
        <fullName evidence="9">2-phosphoglycerate dehydratase</fullName>
    </alternativeName>
</protein>
<comment type="cofactor">
    <cofactor evidence="12">
        <name>Mg(2+)</name>
        <dbReference type="ChEBI" id="CHEBI:18420"/>
    </cofactor>
    <text evidence="12">Mg(2+) is required for catalysis and for stabilizing the dimer.</text>
</comment>
<dbReference type="SMART" id="SM01192">
    <property type="entry name" value="Enolase_C"/>
    <property type="match status" value="1"/>
</dbReference>
<dbReference type="PANTHER" id="PTHR11902:SF1">
    <property type="entry name" value="ENOLASE"/>
    <property type="match status" value="1"/>
</dbReference>
<evidence type="ECO:0000313" key="16">
    <source>
        <dbReference type="Proteomes" id="UP000178377"/>
    </source>
</evidence>
<evidence type="ECO:0000259" key="13">
    <source>
        <dbReference type="SMART" id="SM01192"/>
    </source>
</evidence>
<dbReference type="SFLD" id="SFLDS00001">
    <property type="entry name" value="Enolase"/>
    <property type="match status" value="1"/>
</dbReference>
<feature type="binding site" evidence="9 12">
    <location>
        <position position="322"/>
    </location>
    <ligand>
        <name>Mg(2+)</name>
        <dbReference type="ChEBI" id="CHEBI:18420"/>
    </ligand>
</feature>
<feature type="binding site" evidence="9 12">
    <location>
        <position position="249"/>
    </location>
    <ligand>
        <name>Mg(2+)</name>
        <dbReference type="ChEBI" id="CHEBI:18420"/>
    </ligand>
</feature>
<comment type="function">
    <text evidence="9">Catalyzes the reversible conversion of 2-phosphoglycerate (2-PG) into phosphoenolpyruvate (PEP). It is essential for the degradation of carbohydrates via glycolysis.</text>
</comment>
<feature type="binding site" evidence="9">
    <location>
        <position position="172"/>
    </location>
    <ligand>
        <name>(2R)-2-phosphoglycerate</name>
        <dbReference type="ChEBI" id="CHEBI:58289"/>
    </ligand>
</feature>
<feature type="binding site" evidence="9 12">
    <location>
        <position position="295"/>
    </location>
    <ligand>
        <name>Mg(2+)</name>
        <dbReference type="ChEBI" id="CHEBI:18420"/>
    </ligand>
</feature>
<dbReference type="AlphaFoldDB" id="A0A1F5PNG9"/>
<evidence type="ECO:0000256" key="5">
    <source>
        <dbReference type="ARBA" id="ARBA00022525"/>
    </source>
</evidence>
<dbReference type="InterPro" id="IPR020810">
    <property type="entry name" value="Enolase_C"/>
</dbReference>
<organism evidence="15 16">
    <name type="scientific">Candidatus Doudnabacteria bacterium RIFCSPHIGHO2_01_FULL_50_11</name>
    <dbReference type="NCBI Taxonomy" id="1817828"/>
    <lineage>
        <taxon>Bacteria</taxon>
        <taxon>Candidatus Doudnaibacteriota</taxon>
    </lineage>
</organism>
<feature type="binding site" evidence="11">
    <location>
        <position position="322"/>
    </location>
    <ligand>
        <name>substrate</name>
    </ligand>
</feature>
<dbReference type="GO" id="GO:0006096">
    <property type="term" value="P:glycolytic process"/>
    <property type="evidence" value="ECO:0007669"/>
    <property type="project" value="UniProtKB-UniRule"/>
</dbReference>
<dbReference type="HAMAP" id="MF_00318">
    <property type="entry name" value="Enolase"/>
    <property type="match status" value="1"/>
</dbReference>
<dbReference type="EMBL" id="MFEO01000003">
    <property type="protein sequence ID" value="OGE91202.1"/>
    <property type="molecule type" value="Genomic_DNA"/>
</dbReference>
<dbReference type="SFLD" id="SFLDG00178">
    <property type="entry name" value="enolase"/>
    <property type="match status" value="1"/>
</dbReference>
<keyword evidence="8 9" id="KW-0456">Lyase</keyword>
<dbReference type="GO" id="GO:0004634">
    <property type="term" value="F:phosphopyruvate hydratase activity"/>
    <property type="evidence" value="ECO:0007669"/>
    <property type="project" value="UniProtKB-UniRule"/>
</dbReference>
<feature type="binding site" evidence="9">
    <location>
        <position position="377"/>
    </location>
    <ligand>
        <name>(2R)-2-phosphoglycerate</name>
        <dbReference type="ChEBI" id="CHEBI:58289"/>
    </ligand>
</feature>
<comment type="pathway">
    <text evidence="1 9">Carbohydrate degradation; glycolysis; pyruvate from D-glyceraldehyde 3-phosphate: step 4/5.</text>
</comment>
<evidence type="ECO:0000256" key="12">
    <source>
        <dbReference type="PIRSR" id="PIRSR001400-3"/>
    </source>
</evidence>
<comment type="similarity">
    <text evidence="2 9">Belongs to the enolase family.</text>
</comment>
<dbReference type="Pfam" id="PF03952">
    <property type="entry name" value="Enolase_N"/>
    <property type="match status" value="1"/>
</dbReference>
<evidence type="ECO:0000256" key="8">
    <source>
        <dbReference type="ARBA" id="ARBA00023239"/>
    </source>
</evidence>
<reference evidence="15 16" key="1">
    <citation type="journal article" date="2016" name="Nat. Commun.">
        <title>Thousands of microbial genomes shed light on interconnected biogeochemical processes in an aquifer system.</title>
        <authorList>
            <person name="Anantharaman K."/>
            <person name="Brown C.T."/>
            <person name="Hug L.A."/>
            <person name="Sharon I."/>
            <person name="Castelle C.J."/>
            <person name="Probst A.J."/>
            <person name="Thomas B.C."/>
            <person name="Singh A."/>
            <person name="Wilkins M.J."/>
            <person name="Karaoz U."/>
            <person name="Brodie E.L."/>
            <person name="Williams K.H."/>
            <person name="Hubbard S.S."/>
            <person name="Banfield J.F."/>
        </authorList>
    </citation>
    <scope>NUCLEOTIDE SEQUENCE [LARGE SCALE GENOMIC DNA]</scope>
</reference>
<feature type="binding site" evidence="9">
    <location>
        <position position="398"/>
    </location>
    <ligand>
        <name>(2R)-2-phosphoglycerate</name>
        <dbReference type="ChEBI" id="CHEBI:58289"/>
    </ligand>
</feature>
<dbReference type="InterPro" id="IPR036849">
    <property type="entry name" value="Enolase-like_C_sf"/>
</dbReference>
<dbReference type="EC" id="4.2.1.11" evidence="3 9"/>
<feature type="active site" description="Proton donor" evidence="9 10">
    <location>
        <position position="213"/>
    </location>
</feature>
<feature type="binding site" evidence="11">
    <location>
        <position position="398"/>
    </location>
    <ligand>
        <name>substrate</name>
    </ligand>
</feature>
<evidence type="ECO:0000256" key="4">
    <source>
        <dbReference type="ARBA" id="ARBA00017068"/>
    </source>
</evidence>
<evidence type="ECO:0000256" key="7">
    <source>
        <dbReference type="ARBA" id="ARBA00023152"/>
    </source>
</evidence>
<evidence type="ECO:0000256" key="6">
    <source>
        <dbReference type="ARBA" id="ARBA00022842"/>
    </source>
</evidence>
<keyword evidence="7 9" id="KW-0324">Glycolysis</keyword>
<keyword evidence="15" id="KW-0670">Pyruvate</keyword>
<comment type="caution">
    <text evidence="15">The sequence shown here is derived from an EMBL/GenBank/DDBJ whole genome shotgun (WGS) entry which is preliminary data.</text>
</comment>
<feature type="binding site" evidence="11">
    <location>
        <position position="295"/>
    </location>
    <ligand>
        <name>substrate</name>
    </ligand>
</feature>
<evidence type="ECO:0000256" key="11">
    <source>
        <dbReference type="PIRSR" id="PIRSR001400-2"/>
    </source>
</evidence>
<evidence type="ECO:0000313" key="15">
    <source>
        <dbReference type="EMBL" id="OGE91202.1"/>
    </source>
</evidence>
<evidence type="ECO:0000256" key="3">
    <source>
        <dbReference type="ARBA" id="ARBA00012058"/>
    </source>
</evidence>
<dbReference type="InterPro" id="IPR020811">
    <property type="entry name" value="Enolase_N"/>
</dbReference>
<keyword evidence="5 9" id="KW-0964">Secreted</keyword>
<feature type="binding site" evidence="9">
    <location>
        <position position="376"/>
    </location>
    <ligand>
        <name>(2R)-2-phosphoglycerate</name>
        <dbReference type="ChEBI" id="CHEBI:58289"/>
    </ligand>
</feature>
<comment type="cofactor">
    <cofactor evidence="9">
        <name>Mg(2+)</name>
        <dbReference type="ChEBI" id="CHEBI:18420"/>
    </cofactor>
    <text evidence="9">Binds a second Mg(2+) ion via substrate during catalysis.</text>
</comment>
<accession>A0A1F5PNG9</accession>
<feature type="binding site" evidence="11">
    <location>
        <position position="173"/>
    </location>
    <ligand>
        <name>substrate</name>
    </ligand>
</feature>
<dbReference type="SFLD" id="SFLDF00002">
    <property type="entry name" value="enolase"/>
    <property type="match status" value="1"/>
</dbReference>
<dbReference type="PANTHER" id="PTHR11902">
    <property type="entry name" value="ENOLASE"/>
    <property type="match status" value="1"/>
</dbReference>
<dbReference type="CDD" id="cd03313">
    <property type="entry name" value="enolase"/>
    <property type="match status" value="1"/>
</dbReference>
<evidence type="ECO:0000256" key="10">
    <source>
        <dbReference type="PIRSR" id="PIRSR001400-1"/>
    </source>
</evidence>
<dbReference type="Pfam" id="PF00113">
    <property type="entry name" value="Enolase_C"/>
    <property type="match status" value="1"/>
</dbReference>
<evidence type="ECO:0000256" key="9">
    <source>
        <dbReference type="HAMAP-Rule" id="MF_00318"/>
    </source>
</evidence>